<gene>
    <name evidence="11" type="ORF">DFQ59_106128</name>
</gene>
<dbReference type="NCBIfam" id="TIGR01726">
    <property type="entry name" value="HEQRo_perm_3TM"/>
    <property type="match status" value="1"/>
</dbReference>
<dbReference type="Gene3D" id="1.10.3720.10">
    <property type="entry name" value="MetI-like"/>
    <property type="match status" value="1"/>
</dbReference>
<keyword evidence="6" id="KW-0029">Amino-acid transport</keyword>
<evidence type="ECO:0000313" key="12">
    <source>
        <dbReference type="Proteomes" id="UP000252707"/>
    </source>
</evidence>
<dbReference type="InterPro" id="IPR043429">
    <property type="entry name" value="ArtM/GltK/GlnP/TcyL/YhdX-like"/>
</dbReference>
<dbReference type="InterPro" id="IPR014341">
    <property type="entry name" value="Ectoine_EhuD"/>
</dbReference>
<accession>A0A369CAW2</accession>
<dbReference type="GO" id="GO:0006865">
    <property type="term" value="P:amino acid transport"/>
    <property type="evidence" value="ECO:0007669"/>
    <property type="project" value="UniProtKB-KW"/>
</dbReference>
<reference evidence="11 12" key="1">
    <citation type="submission" date="2018-07" db="EMBL/GenBank/DDBJ databases">
        <title>Genomic Encyclopedia of Type Strains, Phase IV (KMG-IV): sequencing the most valuable type-strain genomes for metagenomic binning, comparative biology and taxonomic classification.</title>
        <authorList>
            <person name="Goeker M."/>
        </authorList>
    </citation>
    <scope>NUCLEOTIDE SEQUENCE [LARGE SCALE GENOMIC DNA]</scope>
    <source>
        <strain evidence="11 12">DSM 26407</strain>
    </source>
</reference>
<feature type="domain" description="ABC transmembrane type-1" evidence="10">
    <location>
        <begin position="17"/>
        <end position="209"/>
    </location>
</feature>
<keyword evidence="5 9" id="KW-0812">Transmembrane</keyword>
<name>A0A369CAW2_9GAMM</name>
<proteinExistence type="inferred from homology"/>
<keyword evidence="7 9" id="KW-1133">Transmembrane helix</keyword>
<evidence type="ECO:0000256" key="9">
    <source>
        <dbReference type="RuleBase" id="RU363032"/>
    </source>
</evidence>
<dbReference type="InterPro" id="IPR010065">
    <property type="entry name" value="AA_ABC_transptr_permease_3TM"/>
</dbReference>
<keyword evidence="3 9" id="KW-0813">Transport</keyword>
<dbReference type="GO" id="GO:0022857">
    <property type="term" value="F:transmembrane transporter activity"/>
    <property type="evidence" value="ECO:0007669"/>
    <property type="project" value="InterPro"/>
</dbReference>
<comment type="similarity">
    <text evidence="2">Belongs to the binding-protein-dependent transport system permease family. HisMQ subfamily.</text>
</comment>
<dbReference type="NCBIfam" id="TIGR03003">
    <property type="entry name" value="ectoine_ehuD"/>
    <property type="match status" value="1"/>
</dbReference>
<dbReference type="EMBL" id="QPJY01000006">
    <property type="protein sequence ID" value="RCX29896.1"/>
    <property type="molecule type" value="Genomic_DNA"/>
</dbReference>
<organism evidence="11 12">
    <name type="scientific">Thioalbus denitrificans</name>
    <dbReference type="NCBI Taxonomy" id="547122"/>
    <lineage>
        <taxon>Bacteria</taxon>
        <taxon>Pseudomonadati</taxon>
        <taxon>Pseudomonadota</taxon>
        <taxon>Gammaproteobacteria</taxon>
        <taxon>Chromatiales</taxon>
        <taxon>Ectothiorhodospiraceae</taxon>
        <taxon>Thioalbus</taxon>
    </lineage>
</organism>
<evidence type="ECO:0000256" key="2">
    <source>
        <dbReference type="ARBA" id="ARBA00010072"/>
    </source>
</evidence>
<evidence type="ECO:0000256" key="7">
    <source>
        <dbReference type="ARBA" id="ARBA00022989"/>
    </source>
</evidence>
<sequence length="224" mass="24856">MKFVWDWDYALEILPPLLKALVVTVEATVLGFLLALVVGLLLAVLRRAPLRLVRWPVVFFVEFVRSTPLLVQLYFLYFVLPDYGVSLPALVVGVVGLGLHYSAYTAEVYRSGLDGVPRGQWEAARALNLSAYRTYRDVVVPQAIPPIIPALGNYLISMFKDSPLLSAITVVEALQRAKILGSESFQYLEPFTVVGLLFLALSLLSAAGVRRVEHHLPKHGIPMK</sequence>
<evidence type="ECO:0000256" key="3">
    <source>
        <dbReference type="ARBA" id="ARBA00022448"/>
    </source>
</evidence>
<dbReference type="PANTHER" id="PTHR30614">
    <property type="entry name" value="MEMBRANE COMPONENT OF AMINO ACID ABC TRANSPORTER"/>
    <property type="match status" value="1"/>
</dbReference>
<evidence type="ECO:0000256" key="6">
    <source>
        <dbReference type="ARBA" id="ARBA00022970"/>
    </source>
</evidence>
<keyword evidence="12" id="KW-1185">Reference proteome</keyword>
<dbReference type="AlphaFoldDB" id="A0A369CAW2"/>
<keyword evidence="4" id="KW-1003">Cell membrane</keyword>
<dbReference type="PROSITE" id="PS50928">
    <property type="entry name" value="ABC_TM1"/>
    <property type="match status" value="1"/>
</dbReference>
<dbReference type="InterPro" id="IPR000515">
    <property type="entry name" value="MetI-like"/>
</dbReference>
<evidence type="ECO:0000259" key="10">
    <source>
        <dbReference type="PROSITE" id="PS50928"/>
    </source>
</evidence>
<evidence type="ECO:0000256" key="1">
    <source>
        <dbReference type="ARBA" id="ARBA00004429"/>
    </source>
</evidence>
<evidence type="ECO:0000256" key="5">
    <source>
        <dbReference type="ARBA" id="ARBA00022692"/>
    </source>
</evidence>
<dbReference type="OrthoDB" id="4404959at2"/>
<evidence type="ECO:0000256" key="8">
    <source>
        <dbReference type="ARBA" id="ARBA00023136"/>
    </source>
</evidence>
<dbReference type="GO" id="GO:0043190">
    <property type="term" value="C:ATP-binding cassette (ABC) transporter complex"/>
    <property type="evidence" value="ECO:0007669"/>
    <property type="project" value="InterPro"/>
</dbReference>
<dbReference type="Pfam" id="PF00528">
    <property type="entry name" value="BPD_transp_1"/>
    <property type="match status" value="1"/>
</dbReference>
<protein>
    <submittedName>
        <fullName evidence="11">Amino acid ABC transporter membrane protein 2 (PAAT family)</fullName>
    </submittedName>
</protein>
<dbReference type="RefSeq" id="WP_114280106.1">
    <property type="nucleotide sequence ID" value="NZ_QPJY01000006.1"/>
</dbReference>
<dbReference type="SUPFAM" id="SSF161098">
    <property type="entry name" value="MetI-like"/>
    <property type="match status" value="1"/>
</dbReference>
<dbReference type="CDD" id="cd06261">
    <property type="entry name" value="TM_PBP2"/>
    <property type="match status" value="1"/>
</dbReference>
<dbReference type="PANTHER" id="PTHR30614:SF0">
    <property type="entry name" value="L-CYSTINE TRANSPORT SYSTEM PERMEASE PROTEIN TCYL"/>
    <property type="match status" value="1"/>
</dbReference>
<comment type="subcellular location">
    <subcellularLocation>
        <location evidence="1">Cell inner membrane</location>
        <topology evidence="1">Multi-pass membrane protein</topology>
    </subcellularLocation>
    <subcellularLocation>
        <location evidence="9">Cell membrane</location>
        <topology evidence="9">Multi-pass membrane protein</topology>
    </subcellularLocation>
</comment>
<keyword evidence="8 9" id="KW-0472">Membrane</keyword>
<dbReference type="Proteomes" id="UP000252707">
    <property type="component" value="Unassembled WGS sequence"/>
</dbReference>
<evidence type="ECO:0000256" key="4">
    <source>
        <dbReference type="ARBA" id="ARBA00022475"/>
    </source>
</evidence>
<feature type="transmembrane region" description="Helical" evidence="9">
    <location>
        <begin position="83"/>
        <end position="101"/>
    </location>
</feature>
<feature type="transmembrane region" description="Helical" evidence="9">
    <location>
        <begin position="20"/>
        <end position="45"/>
    </location>
</feature>
<feature type="transmembrane region" description="Helical" evidence="9">
    <location>
        <begin position="187"/>
        <end position="209"/>
    </location>
</feature>
<dbReference type="InterPro" id="IPR035906">
    <property type="entry name" value="MetI-like_sf"/>
</dbReference>
<evidence type="ECO:0000313" key="11">
    <source>
        <dbReference type="EMBL" id="RCX29896.1"/>
    </source>
</evidence>
<comment type="caution">
    <text evidence="11">The sequence shown here is derived from an EMBL/GenBank/DDBJ whole genome shotgun (WGS) entry which is preliminary data.</text>
</comment>